<accession>A0A7J7N152</accession>
<name>A0A7J7N152_9MAGN</name>
<evidence type="ECO:0000313" key="2">
    <source>
        <dbReference type="Proteomes" id="UP000541444"/>
    </source>
</evidence>
<reference evidence="1 2" key="1">
    <citation type="journal article" date="2020" name="IScience">
        <title>Genome Sequencing of the Endangered Kingdonia uniflora (Circaeasteraceae, Ranunculales) Reveals Potential Mechanisms of Evolutionary Specialization.</title>
        <authorList>
            <person name="Sun Y."/>
            <person name="Deng T."/>
            <person name="Zhang A."/>
            <person name="Moore M.J."/>
            <person name="Landis J.B."/>
            <person name="Lin N."/>
            <person name="Zhang H."/>
            <person name="Zhang X."/>
            <person name="Huang J."/>
            <person name="Zhang X."/>
            <person name="Sun H."/>
            <person name="Wang H."/>
        </authorList>
    </citation>
    <scope>NUCLEOTIDE SEQUENCE [LARGE SCALE GENOMIC DNA]</scope>
    <source>
        <strain evidence="1">TB1705</strain>
        <tissue evidence="1">Leaf</tissue>
    </source>
</reference>
<dbReference type="Proteomes" id="UP000541444">
    <property type="component" value="Unassembled WGS sequence"/>
</dbReference>
<feature type="non-terminal residue" evidence="1">
    <location>
        <position position="73"/>
    </location>
</feature>
<dbReference type="EMBL" id="JACGCM010001144">
    <property type="protein sequence ID" value="KAF6160929.1"/>
    <property type="molecule type" value="Genomic_DNA"/>
</dbReference>
<feature type="non-terminal residue" evidence="1">
    <location>
        <position position="1"/>
    </location>
</feature>
<dbReference type="AlphaFoldDB" id="A0A7J7N152"/>
<evidence type="ECO:0000313" key="1">
    <source>
        <dbReference type="EMBL" id="KAF6160929.1"/>
    </source>
</evidence>
<sequence>HPCPDSYLGATLNCSSFQHSSKLEGQGWSKDRTLGNALEAIRLLRCGLGLRSLRSSAHFRVSPRYHVPSPQLI</sequence>
<protein>
    <submittedName>
        <fullName evidence="1">Uncharacterized protein</fullName>
    </submittedName>
</protein>
<gene>
    <name evidence="1" type="ORF">GIB67_007570</name>
</gene>
<organism evidence="1 2">
    <name type="scientific">Kingdonia uniflora</name>
    <dbReference type="NCBI Taxonomy" id="39325"/>
    <lineage>
        <taxon>Eukaryota</taxon>
        <taxon>Viridiplantae</taxon>
        <taxon>Streptophyta</taxon>
        <taxon>Embryophyta</taxon>
        <taxon>Tracheophyta</taxon>
        <taxon>Spermatophyta</taxon>
        <taxon>Magnoliopsida</taxon>
        <taxon>Ranunculales</taxon>
        <taxon>Circaeasteraceae</taxon>
        <taxon>Kingdonia</taxon>
    </lineage>
</organism>
<keyword evidence="2" id="KW-1185">Reference proteome</keyword>
<proteinExistence type="predicted"/>
<comment type="caution">
    <text evidence="1">The sequence shown here is derived from an EMBL/GenBank/DDBJ whole genome shotgun (WGS) entry which is preliminary data.</text>
</comment>